<evidence type="ECO:0000259" key="9">
    <source>
        <dbReference type="Pfam" id="PF02782"/>
    </source>
</evidence>
<dbReference type="CDD" id="cd07771">
    <property type="entry name" value="ASKHA_NBD_FGGY_RhaB-like"/>
    <property type="match status" value="1"/>
</dbReference>
<keyword evidence="6" id="KW-1015">Disulfide bond</keyword>
<keyword evidence="4 10" id="KW-0418">Kinase</keyword>
<dbReference type="Pfam" id="PF00370">
    <property type="entry name" value="FGGY_N"/>
    <property type="match status" value="1"/>
</dbReference>
<evidence type="ECO:0000256" key="4">
    <source>
        <dbReference type="ARBA" id="ARBA00022777"/>
    </source>
</evidence>
<evidence type="ECO:0000256" key="6">
    <source>
        <dbReference type="ARBA" id="ARBA00023157"/>
    </source>
</evidence>
<dbReference type="GO" id="GO:0004370">
    <property type="term" value="F:glycerol kinase activity"/>
    <property type="evidence" value="ECO:0007669"/>
    <property type="project" value="TreeGrafter"/>
</dbReference>
<proteinExistence type="inferred from homology"/>
<dbReference type="PANTHER" id="PTHR10196:SF93">
    <property type="entry name" value="L-RHAMNULOKINASE"/>
    <property type="match status" value="1"/>
</dbReference>
<keyword evidence="2" id="KW-0808">Transferase</keyword>
<dbReference type="PANTHER" id="PTHR10196">
    <property type="entry name" value="SUGAR KINASE"/>
    <property type="match status" value="1"/>
</dbReference>
<evidence type="ECO:0000259" key="8">
    <source>
        <dbReference type="Pfam" id="PF00370"/>
    </source>
</evidence>
<keyword evidence="5" id="KW-0067">ATP-binding</keyword>
<keyword evidence="3" id="KW-0547">Nucleotide-binding</keyword>
<dbReference type="Pfam" id="PF02782">
    <property type="entry name" value="FGGY_C"/>
    <property type="match status" value="1"/>
</dbReference>
<evidence type="ECO:0000313" key="11">
    <source>
        <dbReference type="Proteomes" id="UP000092024"/>
    </source>
</evidence>
<protein>
    <submittedName>
        <fullName evidence="10">Carbohydrate kinase</fullName>
    </submittedName>
</protein>
<feature type="domain" description="Carbohydrate kinase FGGY C-terminal" evidence="9">
    <location>
        <begin position="238"/>
        <end position="429"/>
    </location>
</feature>
<evidence type="ECO:0000256" key="3">
    <source>
        <dbReference type="ARBA" id="ARBA00022741"/>
    </source>
</evidence>
<accession>A0A1A5YP80</accession>
<evidence type="ECO:0000313" key="10">
    <source>
        <dbReference type="EMBL" id="OBR67417.1"/>
    </source>
</evidence>
<dbReference type="InterPro" id="IPR013449">
    <property type="entry name" value="Rhamnulokinase"/>
</dbReference>
<keyword evidence="11" id="KW-1185">Reference proteome</keyword>
<comment type="caution">
    <text evidence="10">The sequence shown here is derived from an EMBL/GenBank/DDBJ whole genome shotgun (WGS) entry which is preliminary data.</text>
</comment>
<dbReference type="InterPro" id="IPR018484">
    <property type="entry name" value="FGGY_N"/>
</dbReference>
<evidence type="ECO:0000256" key="5">
    <source>
        <dbReference type="ARBA" id="ARBA00022840"/>
    </source>
</evidence>
<dbReference type="EMBL" id="LYPA01000038">
    <property type="protein sequence ID" value="OBR67417.1"/>
    <property type="molecule type" value="Genomic_DNA"/>
</dbReference>
<comment type="similarity">
    <text evidence="1">Belongs to the FGGY kinase family.</text>
</comment>
<dbReference type="GO" id="GO:0005829">
    <property type="term" value="C:cytosol"/>
    <property type="evidence" value="ECO:0007669"/>
    <property type="project" value="TreeGrafter"/>
</dbReference>
<name>A0A1A5YP80_9BACL</name>
<dbReference type="Gene3D" id="3.30.420.40">
    <property type="match status" value="2"/>
</dbReference>
<dbReference type="InterPro" id="IPR043129">
    <property type="entry name" value="ATPase_NBD"/>
</dbReference>
<dbReference type="GO" id="GO:0006071">
    <property type="term" value="P:glycerol metabolic process"/>
    <property type="evidence" value="ECO:0007669"/>
    <property type="project" value="TreeGrafter"/>
</dbReference>
<dbReference type="GO" id="GO:0019301">
    <property type="term" value="P:rhamnose catabolic process"/>
    <property type="evidence" value="ECO:0007669"/>
    <property type="project" value="InterPro"/>
</dbReference>
<reference evidence="10 11" key="1">
    <citation type="submission" date="2016-05" db="EMBL/GenBank/DDBJ databases">
        <title>Paenibacillus oryzae. sp. nov., isolated from the rice root.</title>
        <authorList>
            <person name="Zhang J."/>
            <person name="Zhang X."/>
        </authorList>
    </citation>
    <scope>NUCLEOTIDE SEQUENCE [LARGE SCALE GENOMIC DNA]</scope>
    <source>
        <strain evidence="10 11">1DrF-4</strain>
    </source>
</reference>
<dbReference type="GO" id="GO:0008993">
    <property type="term" value="F:rhamnulokinase activity"/>
    <property type="evidence" value="ECO:0007669"/>
    <property type="project" value="InterPro"/>
</dbReference>
<dbReference type="STRING" id="1844972.A7K91_19240"/>
<keyword evidence="7" id="KW-0684">Rhamnose metabolism</keyword>
<evidence type="ECO:0000256" key="7">
    <source>
        <dbReference type="ARBA" id="ARBA00023308"/>
    </source>
</evidence>
<evidence type="ECO:0000256" key="2">
    <source>
        <dbReference type="ARBA" id="ARBA00022679"/>
    </source>
</evidence>
<dbReference type="Proteomes" id="UP000092024">
    <property type="component" value="Unassembled WGS sequence"/>
</dbReference>
<organism evidence="10 11">
    <name type="scientific">Paenibacillus oryzae</name>
    <dbReference type="NCBI Taxonomy" id="1844972"/>
    <lineage>
        <taxon>Bacteria</taxon>
        <taxon>Bacillati</taxon>
        <taxon>Bacillota</taxon>
        <taxon>Bacilli</taxon>
        <taxon>Bacillales</taxon>
        <taxon>Paenibacillaceae</taxon>
        <taxon>Paenibacillus</taxon>
    </lineage>
</organism>
<dbReference type="AlphaFoldDB" id="A0A1A5YP80"/>
<feature type="domain" description="Carbohydrate kinase FGGY N-terminal" evidence="8">
    <location>
        <begin position="56"/>
        <end position="226"/>
    </location>
</feature>
<sequence>MIGHLANGRIDISELHRFPNEPVWAGGALYWDILRLLHELKTGIWRAKAEGFVLDSLGIDSWGVDFGLMDDSGELLGNPRHYRDAASSEVMERVVERLSAEKIFGSTGIQLMPFNTLYQLAALAEKQSPLLREGRHFLMIPSLLRYYLTGQKVNEFTLATTSQLFNPFTGEWDDELLAGISVPREWFQPVVKPGTEVGRLSDSLCDELGVAATPVIAVAEHDTGSAVAAVPAEQPGFAYLSCGTWSLIGTEVEQPVITERSRELNFTNEGGVYDTYRLLKNIMGLWILQECRREWERQGNSFSFAELVELADEASPFAIFIDVDHGLFLQPGDMPARLCQYCRNTGQAEPSSIGSAVRAVMEGLAFKYRYVLEQTEELAGISFPGLHMVGGGIQNSLLCQWTSNALGKPVWAGPVEGSAIGNMLVQWIARGQIEDIWQARSIVKASFPNVAYEPNNHDDWAEAYQRYLAVTGLSAS</sequence>
<dbReference type="SUPFAM" id="SSF53067">
    <property type="entry name" value="Actin-like ATPase domain"/>
    <property type="match status" value="2"/>
</dbReference>
<dbReference type="GO" id="GO:0005524">
    <property type="term" value="F:ATP binding"/>
    <property type="evidence" value="ECO:0007669"/>
    <property type="project" value="UniProtKB-KW"/>
</dbReference>
<gene>
    <name evidence="10" type="ORF">A7K91_19240</name>
</gene>
<evidence type="ECO:0000256" key="1">
    <source>
        <dbReference type="ARBA" id="ARBA00009156"/>
    </source>
</evidence>
<dbReference type="InterPro" id="IPR018485">
    <property type="entry name" value="FGGY_C"/>
</dbReference>